<gene>
    <name evidence="1" type="ORF">B296_00001495</name>
</gene>
<dbReference type="PANTHER" id="PTHR36025">
    <property type="entry name" value="DIHYDROOROTATE DEHYDROGENASE (DUF3598)"/>
    <property type="match status" value="1"/>
</dbReference>
<dbReference type="Proteomes" id="UP000287651">
    <property type="component" value="Unassembled WGS sequence"/>
</dbReference>
<protein>
    <submittedName>
        <fullName evidence="1">Uncharacterized protein</fullName>
    </submittedName>
</protein>
<organism evidence="1 2">
    <name type="scientific">Ensete ventricosum</name>
    <name type="common">Abyssinian banana</name>
    <name type="synonym">Musa ensete</name>
    <dbReference type="NCBI Taxonomy" id="4639"/>
    <lineage>
        <taxon>Eukaryota</taxon>
        <taxon>Viridiplantae</taxon>
        <taxon>Streptophyta</taxon>
        <taxon>Embryophyta</taxon>
        <taxon>Tracheophyta</taxon>
        <taxon>Spermatophyta</taxon>
        <taxon>Magnoliopsida</taxon>
        <taxon>Liliopsida</taxon>
        <taxon>Zingiberales</taxon>
        <taxon>Musaceae</taxon>
        <taxon>Ensete</taxon>
    </lineage>
</organism>
<sequence>MEGVARESSDNRGNYAWKVHLQTRPSVTKETSVLCVNSRGSDKGSLIDGGSGCIRVVRRVGGGFCFANCLDAYGNVALPRPPLLRLHRLCSRESSCPTFPLVPRRMIRGRREGGARQGQEDVSMFGASTTTSPCQATSLCIYINADTDAEQRKGHLITAYLPSGLTGYVTVNEDGIHTIGVGWYSDEGINLVMDRDHGMDGKLKDARWKFEVQKRWTDSYLVSAEKYLPGYFLPSNLLLG</sequence>
<evidence type="ECO:0000313" key="2">
    <source>
        <dbReference type="Proteomes" id="UP000287651"/>
    </source>
</evidence>
<reference evidence="1 2" key="1">
    <citation type="journal article" date="2014" name="Agronomy (Basel)">
        <title>A Draft Genome Sequence for Ensete ventricosum, the Drought-Tolerant Tree Against Hunger.</title>
        <authorList>
            <person name="Harrison J."/>
            <person name="Moore K.A."/>
            <person name="Paszkiewicz K."/>
            <person name="Jones T."/>
            <person name="Grant M."/>
            <person name="Ambacheew D."/>
            <person name="Muzemil S."/>
            <person name="Studholme D.J."/>
        </authorList>
    </citation>
    <scope>NUCLEOTIDE SEQUENCE [LARGE SCALE GENOMIC DNA]</scope>
</reference>
<proteinExistence type="predicted"/>
<accession>A0A427AY02</accession>
<dbReference type="AlphaFoldDB" id="A0A427AY02"/>
<name>A0A427AY02_ENSVE</name>
<dbReference type="EMBL" id="AMZH03001016">
    <property type="protein sequence ID" value="RRT80997.1"/>
    <property type="molecule type" value="Genomic_DNA"/>
</dbReference>
<evidence type="ECO:0000313" key="1">
    <source>
        <dbReference type="EMBL" id="RRT80997.1"/>
    </source>
</evidence>
<dbReference type="PANTHER" id="PTHR36025:SF1">
    <property type="entry name" value="DIHYDROOROTATE DEHYDROGENASE (DUF3598)"/>
    <property type="match status" value="1"/>
</dbReference>
<comment type="caution">
    <text evidence="1">The sequence shown here is derived from an EMBL/GenBank/DDBJ whole genome shotgun (WGS) entry which is preliminary data.</text>
</comment>